<name>A0A922HK33_DERFA</name>
<accession>A0A922HK33</accession>
<dbReference type="Gene3D" id="2.40.70.10">
    <property type="entry name" value="Acid Proteases"/>
    <property type="match status" value="1"/>
</dbReference>
<reference evidence="2" key="2">
    <citation type="journal article" date="2022" name="Res Sq">
        <title>Comparative Genomics Reveals Insights into the Divergent Evolution of Astigmatic Mites and Household Pest Adaptations.</title>
        <authorList>
            <person name="Xiong Q."/>
            <person name="Wan A.T.-Y."/>
            <person name="Liu X.-Y."/>
            <person name="Fung C.S.-H."/>
            <person name="Xiao X."/>
            <person name="Malainual N."/>
            <person name="Hou J."/>
            <person name="Wang L."/>
            <person name="Wang M."/>
            <person name="Yang K."/>
            <person name="Cui Y."/>
            <person name="Leung E."/>
            <person name="Nong W."/>
            <person name="Shin S.-K."/>
            <person name="Au S."/>
            <person name="Jeong K.Y."/>
            <person name="Chew F.T."/>
            <person name="Hui J."/>
            <person name="Leung T.F."/>
            <person name="Tungtrongchitr A."/>
            <person name="Zhong N."/>
            <person name="Liu Z."/>
            <person name="Tsui S."/>
        </authorList>
    </citation>
    <scope>NUCLEOTIDE SEQUENCE</scope>
    <source>
        <strain evidence="2">Derf</strain>
        <tissue evidence="2">Whole organism</tissue>
    </source>
</reference>
<dbReference type="Proteomes" id="UP000790347">
    <property type="component" value="Unassembled WGS sequence"/>
</dbReference>
<feature type="region of interest" description="Disordered" evidence="1">
    <location>
        <begin position="126"/>
        <end position="284"/>
    </location>
</feature>
<dbReference type="CDD" id="cd00303">
    <property type="entry name" value="retropepsin_like"/>
    <property type="match status" value="1"/>
</dbReference>
<proteinExistence type="predicted"/>
<evidence type="ECO:0000313" key="3">
    <source>
        <dbReference type="Proteomes" id="UP000790347"/>
    </source>
</evidence>
<evidence type="ECO:0000256" key="1">
    <source>
        <dbReference type="SAM" id="MobiDB-lite"/>
    </source>
</evidence>
<gene>
    <name evidence="2" type="ORF">DERF_016674</name>
</gene>
<dbReference type="AlphaFoldDB" id="A0A922HK33"/>
<dbReference type="Pfam" id="PF13650">
    <property type="entry name" value="Asp_protease_2"/>
    <property type="match status" value="1"/>
</dbReference>
<organism evidence="2 3">
    <name type="scientific">Dermatophagoides farinae</name>
    <name type="common">American house dust mite</name>
    <dbReference type="NCBI Taxonomy" id="6954"/>
    <lineage>
        <taxon>Eukaryota</taxon>
        <taxon>Metazoa</taxon>
        <taxon>Ecdysozoa</taxon>
        <taxon>Arthropoda</taxon>
        <taxon>Chelicerata</taxon>
        <taxon>Arachnida</taxon>
        <taxon>Acari</taxon>
        <taxon>Acariformes</taxon>
        <taxon>Sarcoptiformes</taxon>
        <taxon>Astigmata</taxon>
        <taxon>Psoroptidia</taxon>
        <taxon>Analgoidea</taxon>
        <taxon>Pyroglyphidae</taxon>
        <taxon>Dermatophagoidinae</taxon>
        <taxon>Dermatophagoides</taxon>
    </lineage>
</organism>
<sequence length="675" mass="77935">MQSNSPSDFELDSIAFWLAAGRIRKLADKCSTQKSSEEISKCLDEAKSYQKDIIKATQDIDTWKANNVQNLPTREKIIEDLEIANELVAKLRKNLGEARFQEGTILTSDFADSHVRFRVNQNDSVEIRSPTWSSSTTPENEDIGTRVRVSTPIPPPQQQPPPQTIPQQQPPPQTIPQQQPPPQTIPQQQPPQQQWPQQQWPQQQWPQQQWPQQQWQQQQWQQQQWPQQQWPQQQWPQPQWSPLQWPQLQWPQQPGSNTFPSTTGEVQNGNYQAQPATKKEENHSLKRTHLIPKFDGKFDNFIKFREAYDSLIHNENIQSNVKLLVLKQKLLPEPLGVISGIKSYEAAYNALVQHYSNTFSLRAEITKIIEALPKAKHQWDINTMKKNLIIVKEKYAVLRQDPRNQAYLGAEFLSTLVRKFPIEIAKHSDFLEESPNRIDKYMSDLDKFVNTNQRVMNLAKYERIENKQNPSSMNLEINELNQANNVEQQRRNNNYQRNNNDRPQKCIFCSQQHQSKNCRLSIKERKESLNRQKKCAKCLKNGHKAEGCLAPLKCFACQEEHPFILCEKKQTSNQTSNKESSSNSAQTNAITLPRNSLTKIRIQINKCECLALFDSGSTNCVMSEELRKKLNLKLQPDEIPVKQATTATTAIGTVMAKVKIGITTRNQLFFILPGL</sequence>
<feature type="compositionally biased region" description="Polar residues" evidence="1">
    <location>
        <begin position="126"/>
        <end position="138"/>
    </location>
</feature>
<comment type="caution">
    <text evidence="2">The sequence shown here is derived from an EMBL/GenBank/DDBJ whole genome shotgun (WGS) entry which is preliminary data.</text>
</comment>
<dbReference type="PANTHER" id="PTHR47331:SF1">
    <property type="entry name" value="GAG-LIKE PROTEIN"/>
    <property type="match status" value="1"/>
</dbReference>
<reference evidence="2" key="1">
    <citation type="submission" date="2013-05" db="EMBL/GenBank/DDBJ databases">
        <authorList>
            <person name="Yim A.K.Y."/>
            <person name="Chan T.F."/>
            <person name="Ji K.M."/>
            <person name="Liu X.Y."/>
            <person name="Zhou J.W."/>
            <person name="Li R.Q."/>
            <person name="Yang K.Y."/>
            <person name="Li J."/>
            <person name="Li M."/>
            <person name="Law P.T.W."/>
            <person name="Wu Y.L."/>
            <person name="Cai Z.L."/>
            <person name="Qin H."/>
            <person name="Bao Y."/>
            <person name="Leung R.K.K."/>
            <person name="Ng P.K.S."/>
            <person name="Zou J."/>
            <person name="Zhong X.J."/>
            <person name="Ran P.X."/>
            <person name="Zhong N.S."/>
            <person name="Liu Z.G."/>
            <person name="Tsui S.K.W."/>
        </authorList>
    </citation>
    <scope>NUCLEOTIDE SEQUENCE</scope>
    <source>
        <strain evidence="2">Derf</strain>
        <tissue evidence="2">Whole organism</tissue>
    </source>
</reference>
<evidence type="ECO:0000313" key="2">
    <source>
        <dbReference type="EMBL" id="KAH9490474.1"/>
    </source>
</evidence>
<feature type="compositionally biased region" description="Polar residues" evidence="1">
    <location>
        <begin position="255"/>
        <end position="275"/>
    </location>
</feature>
<protein>
    <recommendedName>
        <fullName evidence="4">Peptidase A2 domain-containing protein</fullName>
    </recommendedName>
</protein>
<feature type="compositionally biased region" description="Pro residues" evidence="1">
    <location>
        <begin position="152"/>
        <end position="184"/>
    </location>
</feature>
<dbReference type="InterPro" id="IPR021109">
    <property type="entry name" value="Peptidase_aspartic_dom_sf"/>
</dbReference>
<keyword evidence="3" id="KW-1185">Reference proteome</keyword>
<dbReference type="PANTHER" id="PTHR47331">
    <property type="entry name" value="PHD-TYPE DOMAIN-CONTAINING PROTEIN"/>
    <property type="match status" value="1"/>
</dbReference>
<dbReference type="EMBL" id="ASGP02000010">
    <property type="protein sequence ID" value="KAH9490474.1"/>
    <property type="molecule type" value="Genomic_DNA"/>
</dbReference>
<evidence type="ECO:0008006" key="4">
    <source>
        <dbReference type="Google" id="ProtNLM"/>
    </source>
</evidence>
<feature type="compositionally biased region" description="Low complexity" evidence="1">
    <location>
        <begin position="185"/>
        <end position="254"/>
    </location>
</feature>